<keyword evidence="3" id="KW-1185">Reference proteome</keyword>
<sequence length="588" mass="63487">MGALALDAADLRVVQKSLEITDLDFGYRYGSFRSVDRFLGQLSDTHVGLITWPGGSLSEKDPGRYGFDFDGLFNPALNKPGLAEMFTIAREEGVGLSVVLPTARYDGNDAALRTDVREFMGKVLSGHYGTPPTHLQFEVGNEWYCVFGNGIADAQAYGHVADIYVDEISSALNDPSVNRIGADISIAVQSGRTMAEDAAVRSEFQDDHLAEVDLVTHHRFAFTAVGVDKSVDEVGRILDAWEADARDVGGDRPALFLGAYNVGSLTREEALDDYIKAETADGHAITLGDIDLDGRSDTDFERFWQAALDKRDYGAEHPRLLLENFAEYGGEGMGAAATYGSDTEHSGRLSTQDTYGNAQHFVGQDMLDMLGESTVGTRVLSISLGNDRSDSVWTYAFENDDKLVVFLSADKAPPGKMTVSLEGLGTTYKAVYGDSLASQVPTDWMERFGVPDNPAVDETNEGKGYAIGVREAATPVITETGVTVDLDKPYEVIRLSFAKSDAGLHEIEGYTEDHGVELAGSETVHGFTFEAADDPDHLATAAMMSDLPSVQPDDQPDLQEESADHADSGSDFGAGGFLLALLPFLFLL</sequence>
<dbReference type="KEGG" id="geh:HYN69_10770"/>
<evidence type="ECO:0000256" key="1">
    <source>
        <dbReference type="SAM" id="MobiDB-lite"/>
    </source>
</evidence>
<evidence type="ECO:0000313" key="3">
    <source>
        <dbReference type="Proteomes" id="UP000244496"/>
    </source>
</evidence>
<dbReference type="Gene3D" id="3.20.20.80">
    <property type="entry name" value="Glycosidases"/>
    <property type="match status" value="1"/>
</dbReference>
<dbReference type="SUPFAM" id="SSF51445">
    <property type="entry name" value="(Trans)glycosidases"/>
    <property type="match status" value="1"/>
</dbReference>
<feature type="region of interest" description="Disordered" evidence="1">
    <location>
        <begin position="547"/>
        <end position="567"/>
    </location>
</feature>
<dbReference type="AlphaFoldDB" id="A0A2S0UM78"/>
<reference evidence="2 3" key="1">
    <citation type="submission" date="2018-04" db="EMBL/GenBank/DDBJ databases">
        <title>Genome sequencing of Gemmobacter.</title>
        <authorList>
            <person name="Yi H."/>
            <person name="Baek M.-G."/>
        </authorList>
    </citation>
    <scope>NUCLEOTIDE SEQUENCE [LARGE SCALE GENOMIC DNA]</scope>
    <source>
        <strain evidence="2 3">HYN0069</strain>
    </source>
</reference>
<proteinExistence type="predicted"/>
<accession>A0A2S0UM78</accession>
<gene>
    <name evidence="2" type="ORF">HYN69_10770</name>
</gene>
<protein>
    <submittedName>
        <fullName evidence="2">Uncharacterized protein</fullName>
    </submittedName>
</protein>
<dbReference type="Proteomes" id="UP000244496">
    <property type="component" value="Chromosome"/>
</dbReference>
<dbReference type="OrthoDB" id="419320at2"/>
<evidence type="ECO:0000313" key="2">
    <source>
        <dbReference type="EMBL" id="AWB48915.1"/>
    </source>
</evidence>
<name>A0A2S0UM78_9RHOB</name>
<organism evidence="2 3">
    <name type="scientific">Paragemmobacter aquarius</name>
    <dbReference type="NCBI Taxonomy" id="2169400"/>
    <lineage>
        <taxon>Bacteria</taxon>
        <taxon>Pseudomonadati</taxon>
        <taxon>Pseudomonadota</taxon>
        <taxon>Alphaproteobacteria</taxon>
        <taxon>Rhodobacterales</taxon>
        <taxon>Paracoccaceae</taxon>
        <taxon>Paragemmobacter</taxon>
    </lineage>
</organism>
<dbReference type="InterPro" id="IPR017853">
    <property type="entry name" value="GH"/>
</dbReference>
<dbReference type="EMBL" id="CP028918">
    <property type="protein sequence ID" value="AWB48915.1"/>
    <property type="molecule type" value="Genomic_DNA"/>
</dbReference>